<organism evidence="3 4">
    <name type="scientific">Nesidiocoris tenuis</name>
    <dbReference type="NCBI Taxonomy" id="355587"/>
    <lineage>
        <taxon>Eukaryota</taxon>
        <taxon>Metazoa</taxon>
        <taxon>Ecdysozoa</taxon>
        <taxon>Arthropoda</taxon>
        <taxon>Hexapoda</taxon>
        <taxon>Insecta</taxon>
        <taxon>Pterygota</taxon>
        <taxon>Neoptera</taxon>
        <taxon>Paraneoptera</taxon>
        <taxon>Hemiptera</taxon>
        <taxon>Heteroptera</taxon>
        <taxon>Panheteroptera</taxon>
        <taxon>Cimicomorpha</taxon>
        <taxon>Miridae</taxon>
        <taxon>Dicyphina</taxon>
        <taxon>Nesidiocoris</taxon>
    </lineage>
</organism>
<name>A0ABN7A8W8_9HEMI</name>
<accession>A0ABN7A8W8</accession>
<dbReference type="PANTHER" id="PTHR15949">
    <property type="entry name" value="TESTIS-EXPRESSED PROTEIN 264"/>
    <property type="match status" value="1"/>
</dbReference>
<evidence type="ECO:0000313" key="4">
    <source>
        <dbReference type="Proteomes" id="UP001307889"/>
    </source>
</evidence>
<evidence type="ECO:0000313" key="3">
    <source>
        <dbReference type="EMBL" id="BES88750.1"/>
    </source>
</evidence>
<dbReference type="PANTHER" id="PTHR15949:SF3">
    <property type="entry name" value="TESTIS-EXPRESSED PROTEIN 264"/>
    <property type="match status" value="1"/>
</dbReference>
<reference evidence="3 4" key="1">
    <citation type="submission" date="2023-09" db="EMBL/GenBank/DDBJ databases">
        <title>Nesidiocoris tenuis whole genome shotgun sequence.</title>
        <authorList>
            <person name="Shibata T."/>
            <person name="Shimoda M."/>
            <person name="Kobayashi T."/>
            <person name="Uehara T."/>
        </authorList>
    </citation>
    <scope>NUCLEOTIDE SEQUENCE [LARGE SCALE GENOMIC DNA]</scope>
    <source>
        <strain evidence="3 4">Japan</strain>
    </source>
</reference>
<keyword evidence="2" id="KW-0472">Membrane</keyword>
<feature type="transmembrane region" description="Helical" evidence="2">
    <location>
        <begin position="6"/>
        <end position="27"/>
    </location>
</feature>
<feature type="compositionally biased region" description="Polar residues" evidence="1">
    <location>
        <begin position="237"/>
        <end position="250"/>
    </location>
</feature>
<feature type="region of interest" description="Disordered" evidence="1">
    <location>
        <begin position="225"/>
        <end position="250"/>
    </location>
</feature>
<gene>
    <name evidence="3" type="ORF">NTJ_01554</name>
</gene>
<dbReference type="Proteomes" id="UP001307889">
    <property type="component" value="Chromosome 1"/>
</dbReference>
<keyword evidence="2" id="KW-1133">Transmembrane helix</keyword>
<evidence type="ECO:0000256" key="1">
    <source>
        <dbReference type="SAM" id="MobiDB-lite"/>
    </source>
</evidence>
<protein>
    <submittedName>
        <fullName evidence="3">Testis expressed 264</fullName>
    </submittedName>
</protein>
<keyword evidence="4" id="KW-1185">Reference proteome</keyword>
<proteinExistence type="predicted"/>
<feature type="compositionally biased region" description="Low complexity" evidence="1">
    <location>
        <begin position="225"/>
        <end position="236"/>
    </location>
</feature>
<evidence type="ECO:0000256" key="2">
    <source>
        <dbReference type="SAM" id="Phobius"/>
    </source>
</evidence>
<sequence length="250" mass="27918">MDMDAHLVMVAQTVAAILTCLAVWYVYHLMTVVPQMGPLPFGDLLIAYKYGYLGRTPCHRLGYIRNCFPWKNLVKFCYSGPKTNRVEFAHGAILTDAVSPDLLARLSELGVSIHKTPPISHALYVSYPVVRWLPFTSFFAIRLAYPKLDAYIQKYNLCAYPVMEIYTWTTATILMPLTKQDEFVVPEAERVVFGKNPSAMLTGVKNLSLPPPMTTYVPKKIPVNSSVKSGASSRSVTKMTTRSSVRATKG</sequence>
<dbReference type="EMBL" id="AP028909">
    <property type="protein sequence ID" value="BES88750.1"/>
    <property type="molecule type" value="Genomic_DNA"/>
</dbReference>
<keyword evidence="2" id="KW-0812">Transmembrane</keyword>